<evidence type="ECO:0000256" key="1">
    <source>
        <dbReference type="ARBA" id="ARBA00022729"/>
    </source>
</evidence>
<dbReference type="EMBL" id="VTUX01000007">
    <property type="protein sequence ID" value="KAA1189531.1"/>
    <property type="molecule type" value="Genomic_DNA"/>
</dbReference>
<protein>
    <submittedName>
        <fullName evidence="3">Outer membrane beta-barrel protein</fullName>
    </submittedName>
</protein>
<dbReference type="Gene3D" id="2.40.160.20">
    <property type="match status" value="1"/>
</dbReference>
<feature type="domain" description="Outer membrane protein beta-barrel" evidence="2">
    <location>
        <begin position="44"/>
        <end position="255"/>
    </location>
</feature>
<sequence>MNPVIPAPAVIRHCGIREQRAGRATAYSLPPIVGVTSIKFAVPVLAALLLATPALAREEPKPLMQAFLGSLKLDDQTASWDDVSDEDVDVEFPSSLPSGGIEAEYRYGGNDAFGWGINSGGSIGWKNSDTRISGGFSGDTGGVIRFDFDNSLFIGELHLGGYARAHLGPRVSVYAAAGPMIMYGRHKVEEEDVAAPTAEREVEISTSEESSFAFGYYSRAGIDFQYSPGQHLGLGVRYMAAKMDFDDTVGTLDLRGPQFVFTYSAQL</sequence>
<evidence type="ECO:0000313" key="4">
    <source>
        <dbReference type="Proteomes" id="UP000323708"/>
    </source>
</evidence>
<reference evidence="3 4" key="1">
    <citation type="submission" date="2019-09" db="EMBL/GenBank/DDBJ databases">
        <authorList>
            <person name="Chen X.-Y."/>
        </authorList>
    </citation>
    <scope>NUCLEOTIDE SEQUENCE [LARGE SCALE GENOMIC DNA]</scope>
    <source>
        <strain evidence="3 4">NY5</strain>
    </source>
</reference>
<dbReference type="RefSeq" id="WP_149612142.1">
    <property type="nucleotide sequence ID" value="NZ_VTUX01000007.1"/>
</dbReference>
<dbReference type="InterPro" id="IPR011250">
    <property type="entry name" value="OMP/PagP_B-barrel"/>
</dbReference>
<name>A0A5B0WTM1_9GAMM</name>
<dbReference type="Proteomes" id="UP000323708">
    <property type="component" value="Unassembled WGS sequence"/>
</dbReference>
<gene>
    <name evidence="3" type="ORF">F0M18_14335</name>
</gene>
<dbReference type="Pfam" id="PF13505">
    <property type="entry name" value="OMP_b-brl"/>
    <property type="match status" value="1"/>
</dbReference>
<evidence type="ECO:0000259" key="2">
    <source>
        <dbReference type="Pfam" id="PF13505"/>
    </source>
</evidence>
<dbReference type="InterPro" id="IPR027385">
    <property type="entry name" value="Beta-barrel_OMP"/>
</dbReference>
<comment type="caution">
    <text evidence="3">The sequence shown here is derived from an EMBL/GenBank/DDBJ whole genome shotgun (WGS) entry which is preliminary data.</text>
</comment>
<dbReference type="SUPFAM" id="SSF56925">
    <property type="entry name" value="OMPA-like"/>
    <property type="match status" value="1"/>
</dbReference>
<dbReference type="AlphaFoldDB" id="A0A5B0WTM1"/>
<organism evidence="3 4">
    <name type="scientific">Pseudohalioglobus sediminis</name>
    <dbReference type="NCBI Taxonomy" id="2606449"/>
    <lineage>
        <taxon>Bacteria</taxon>
        <taxon>Pseudomonadati</taxon>
        <taxon>Pseudomonadota</taxon>
        <taxon>Gammaproteobacteria</taxon>
        <taxon>Cellvibrionales</taxon>
        <taxon>Halieaceae</taxon>
        <taxon>Pseudohalioglobus</taxon>
    </lineage>
</organism>
<keyword evidence="4" id="KW-1185">Reference proteome</keyword>
<accession>A0A5B0WTM1</accession>
<evidence type="ECO:0000313" key="3">
    <source>
        <dbReference type="EMBL" id="KAA1189531.1"/>
    </source>
</evidence>
<proteinExistence type="predicted"/>
<keyword evidence="1" id="KW-0732">Signal</keyword>